<evidence type="ECO:0000313" key="12">
    <source>
        <dbReference type="Proteomes" id="UP000183615"/>
    </source>
</evidence>
<dbReference type="InterPro" id="IPR002872">
    <property type="entry name" value="Proline_DH_dom"/>
</dbReference>
<keyword evidence="5" id="KW-0547">Nucleotide-binding</keyword>
<comment type="catalytic activity">
    <reaction evidence="9">
        <text>L-proline + a quinone = (S)-1-pyrroline-5-carboxylate + a quinol + H(+)</text>
        <dbReference type="Rhea" id="RHEA:23784"/>
        <dbReference type="ChEBI" id="CHEBI:15378"/>
        <dbReference type="ChEBI" id="CHEBI:17388"/>
        <dbReference type="ChEBI" id="CHEBI:24646"/>
        <dbReference type="ChEBI" id="CHEBI:60039"/>
        <dbReference type="ChEBI" id="CHEBI:132124"/>
        <dbReference type="EC" id="1.5.5.2"/>
    </reaction>
</comment>
<evidence type="ECO:0000256" key="3">
    <source>
        <dbReference type="ARBA" id="ARBA00012695"/>
    </source>
</evidence>
<dbReference type="PIRSF" id="PIRSF000196">
    <property type="entry name" value="Pro_dehydrog"/>
    <property type="match status" value="1"/>
</dbReference>
<dbReference type="SUPFAM" id="SSF51730">
    <property type="entry name" value="FAD-linked oxidoreductase"/>
    <property type="match status" value="1"/>
</dbReference>
<dbReference type="InterPro" id="IPR008219">
    <property type="entry name" value="PRODH_bac_arc"/>
</dbReference>
<comment type="caution">
    <text evidence="11">The sequence shown here is derived from an EMBL/GenBank/DDBJ whole genome shotgun (WGS) entry which is preliminary data.</text>
</comment>
<dbReference type="GO" id="GO:0010133">
    <property type="term" value="P:L-proline catabolic process to L-glutamate"/>
    <property type="evidence" value="ECO:0007669"/>
    <property type="project" value="UniProtKB-UniPathway"/>
</dbReference>
<evidence type="ECO:0000256" key="7">
    <source>
        <dbReference type="ARBA" id="ARBA00023002"/>
    </source>
</evidence>
<evidence type="ECO:0000256" key="2">
    <source>
        <dbReference type="ARBA" id="ARBA00004739"/>
    </source>
</evidence>
<dbReference type="Proteomes" id="UP000183615">
    <property type="component" value="Unassembled WGS sequence"/>
</dbReference>
<dbReference type="PANTHER" id="PTHR13914:SF0">
    <property type="entry name" value="PROLINE DEHYDROGENASE 1, MITOCHONDRIAL"/>
    <property type="match status" value="1"/>
</dbReference>
<keyword evidence="6" id="KW-0274">FAD</keyword>
<comment type="pathway">
    <text evidence="2">Amino-acid degradation; L-proline degradation into L-glutamate; L-glutamate from L-proline: step 1/2.</text>
</comment>
<evidence type="ECO:0000256" key="8">
    <source>
        <dbReference type="ARBA" id="ARBA00023062"/>
    </source>
</evidence>
<dbReference type="UniPathway" id="UPA00261">
    <property type="reaction ID" value="UER00373"/>
</dbReference>
<gene>
    <name evidence="11" type="ORF">BET99_03605</name>
</gene>
<dbReference type="InterPro" id="IPR015659">
    <property type="entry name" value="Proline_oxidase"/>
</dbReference>
<dbReference type="EC" id="1.5.5.2" evidence="3"/>
<dbReference type="InterPro" id="IPR029041">
    <property type="entry name" value="FAD-linked_oxidoreductase-like"/>
</dbReference>
<comment type="cofactor">
    <cofactor evidence="1">
        <name>FAD</name>
        <dbReference type="ChEBI" id="CHEBI:57692"/>
    </cofactor>
</comment>
<evidence type="ECO:0000256" key="1">
    <source>
        <dbReference type="ARBA" id="ARBA00001974"/>
    </source>
</evidence>
<accession>A0A1J5U1Z3</accession>
<evidence type="ECO:0000256" key="9">
    <source>
        <dbReference type="ARBA" id="ARBA00048779"/>
    </source>
</evidence>
<dbReference type="GO" id="GO:0000166">
    <property type="term" value="F:nucleotide binding"/>
    <property type="evidence" value="ECO:0007669"/>
    <property type="project" value="UniProtKB-KW"/>
</dbReference>
<dbReference type="GO" id="GO:0004657">
    <property type="term" value="F:proline dehydrogenase activity"/>
    <property type="evidence" value="ECO:0007669"/>
    <property type="project" value="UniProtKB-EC"/>
</dbReference>
<keyword evidence="4" id="KW-0285">Flavoprotein</keyword>
<evidence type="ECO:0000256" key="6">
    <source>
        <dbReference type="ARBA" id="ARBA00022827"/>
    </source>
</evidence>
<evidence type="ECO:0000313" key="11">
    <source>
        <dbReference type="EMBL" id="OIR22797.1"/>
    </source>
</evidence>
<proteinExistence type="predicted"/>
<evidence type="ECO:0000256" key="5">
    <source>
        <dbReference type="ARBA" id="ARBA00022741"/>
    </source>
</evidence>
<keyword evidence="7" id="KW-0560">Oxidoreductase</keyword>
<sequence length="304" mass="35068">MGLLNRLVVGSAPLMPKFVIGRVASVYVAGDKLEDGLNLAKKLNSKGFTATLDLLGEEVNNRKETNKIREAYCDLLDGIANYGIDCNVSLKLTALGLKFDEELCWDNLSVVLDKAREYNNFVRMDMEDSTVTDATIRMCKKGKKYYSKCGTVLQAYMHRTSDDVDSLNTHNANIRLCKGAYKESTEIAYQDYQEIRDNYMKNAEKIMDAGIFIGLATHDEWIINELENLIIKKKYKKTKYEFQALSGVPIDNILERLINSGHKVRYYIPYGPEWYAYSMRRMKENPDIWKHTLKAFFFRSKHRK</sequence>
<feature type="domain" description="Proline dehydrogenase" evidence="10">
    <location>
        <begin position="40"/>
        <end position="286"/>
    </location>
</feature>
<organism evidence="11 12">
    <name type="scientific">Marine Group III euryarchaeote CG-Epi2</name>
    <dbReference type="NCBI Taxonomy" id="1888996"/>
    <lineage>
        <taxon>Archaea</taxon>
        <taxon>Methanobacteriati</taxon>
        <taxon>Thermoplasmatota</taxon>
        <taxon>Thermoplasmata</taxon>
        <taxon>Candidatus Thermoprofundales</taxon>
    </lineage>
</organism>
<name>A0A1J5U1Z3_9ARCH</name>
<dbReference type="Pfam" id="PF01619">
    <property type="entry name" value="Pro_dh"/>
    <property type="match status" value="1"/>
</dbReference>
<evidence type="ECO:0000259" key="10">
    <source>
        <dbReference type="Pfam" id="PF01619"/>
    </source>
</evidence>
<evidence type="ECO:0000256" key="4">
    <source>
        <dbReference type="ARBA" id="ARBA00022630"/>
    </source>
</evidence>
<keyword evidence="8" id="KW-0642">Proline metabolism</keyword>
<protein>
    <recommendedName>
        <fullName evidence="3">proline dehydrogenase</fullName>
        <ecNumber evidence="3">1.5.5.2</ecNumber>
    </recommendedName>
</protein>
<dbReference type="EMBL" id="MIYZ01000006">
    <property type="protein sequence ID" value="OIR22797.1"/>
    <property type="molecule type" value="Genomic_DNA"/>
</dbReference>
<dbReference type="PANTHER" id="PTHR13914">
    <property type="entry name" value="PROLINE OXIDASE"/>
    <property type="match status" value="1"/>
</dbReference>
<reference evidence="11 12" key="1">
    <citation type="submission" date="2016-08" db="EMBL/GenBank/DDBJ databases">
        <title>New Insights into Marine Group III Euryarchaeota, from dark to light.</title>
        <authorList>
            <person name="Haro-Moreno J.M."/>
            <person name="Rodriguez-Valera F."/>
            <person name="Lopez-Garcia P."/>
            <person name="Moreira D."/>
            <person name="Martin-Cuadrado A.B."/>
        </authorList>
    </citation>
    <scope>NUCLEOTIDE SEQUENCE [LARGE SCALE GENOMIC DNA]</scope>
    <source>
        <strain evidence="11">CG-Epi2</strain>
    </source>
</reference>
<dbReference type="AlphaFoldDB" id="A0A1J5U1Z3"/>
<dbReference type="Gene3D" id="3.20.20.220">
    <property type="match status" value="1"/>
</dbReference>